<dbReference type="AlphaFoldDB" id="A0A2C9KMF5"/>
<evidence type="ECO:0000313" key="8">
    <source>
        <dbReference type="RefSeq" id="XP_055893895.1"/>
    </source>
</evidence>
<dbReference type="RefSeq" id="XP_055893895.1">
    <property type="nucleotide sequence ID" value="XM_056037920.1"/>
</dbReference>
<dbReference type="KEGG" id="bgt:106060833"/>
<dbReference type="RefSeq" id="XP_055893896.1">
    <property type="nucleotide sequence ID" value="XM_056037921.1"/>
</dbReference>
<dbReference type="VEuPathDB" id="VectorBase:BGLAX_030366"/>
<proteinExistence type="predicted"/>
<dbReference type="InterPro" id="IPR003511">
    <property type="entry name" value="HORMA_dom"/>
</dbReference>
<dbReference type="RefSeq" id="XP_013074294.1">
    <property type="nucleotide sequence ID" value="XM_013218840.2"/>
</dbReference>
<dbReference type="InterPro" id="IPR045091">
    <property type="entry name" value="Mad2-like"/>
</dbReference>
<reference evidence="2" key="1">
    <citation type="journal article" date="2004" name="J. Parasitol.">
        <title>The mitochondrial genome of Biomphalaria glabrata (Gastropoda: Basommatophora), intermediate host of Schistosoma mansoni.</title>
        <authorList>
            <person name="DeJong R.J."/>
            <person name="Emery A.M."/>
            <person name="Adema C.M."/>
        </authorList>
    </citation>
    <scope>NUCLEOTIDE SEQUENCE</scope>
    <source>
        <strain evidence="2">BB02</strain>
    </source>
</reference>
<evidence type="ECO:0000313" key="7">
    <source>
        <dbReference type="RefSeq" id="XP_013074295.1"/>
    </source>
</evidence>
<dbReference type="EnsemblMetazoa" id="BGLB021382-RC">
    <property type="protein sequence ID" value="BGLB021382-PC"/>
    <property type="gene ID" value="BGLB021382"/>
</dbReference>
<organism evidence="3 4">
    <name type="scientific">Biomphalaria glabrata</name>
    <name type="common">Bloodfluke planorb</name>
    <name type="synonym">Freshwater snail</name>
    <dbReference type="NCBI Taxonomy" id="6526"/>
    <lineage>
        <taxon>Eukaryota</taxon>
        <taxon>Metazoa</taxon>
        <taxon>Spiralia</taxon>
        <taxon>Lophotrochozoa</taxon>
        <taxon>Mollusca</taxon>
        <taxon>Gastropoda</taxon>
        <taxon>Heterobranchia</taxon>
        <taxon>Euthyneura</taxon>
        <taxon>Panpulmonata</taxon>
        <taxon>Hygrophila</taxon>
        <taxon>Lymnaeoidea</taxon>
        <taxon>Planorbidae</taxon>
        <taxon>Biomphalaria</taxon>
    </lineage>
</organism>
<dbReference type="PANTHER" id="PTHR11842:SF10">
    <property type="entry name" value="MITOTIC SPINDLE ASSEMBLY CHECKPOINT PROTEIN MAD2B"/>
    <property type="match status" value="1"/>
</dbReference>
<dbReference type="STRING" id="6526.A0A2C9KMF5"/>
<reference evidence="2" key="2">
    <citation type="submission" date="2013-03" db="EMBL/GenBank/DDBJ databases">
        <title>Sequence assembly of the Biomphalaria glabrata genome version 4.3.</title>
        <authorList>
            <person name="Warren W."/>
            <person name="Wilson R.K."/>
            <person name="Hillier L.W."/>
            <person name="Minx P."/>
        </authorList>
    </citation>
    <scope>NUCLEOTIDE SEQUENCE</scope>
    <source>
        <strain evidence="2">BB02</strain>
    </source>
</reference>
<feature type="domain" description="HORMA" evidence="1">
    <location>
        <begin position="13"/>
        <end position="204"/>
    </location>
</feature>
<dbReference type="GO" id="GO:0016035">
    <property type="term" value="C:zeta DNA polymerase complex"/>
    <property type="evidence" value="ECO:0007669"/>
    <property type="project" value="TreeGrafter"/>
</dbReference>
<dbReference type="PROSITE" id="PS50815">
    <property type="entry name" value="HORMA"/>
    <property type="match status" value="1"/>
</dbReference>
<evidence type="ECO:0000313" key="2">
    <source>
        <dbReference type="EnsemblMetazoa" id="BGLB021382-PA"/>
    </source>
</evidence>
<reference evidence="3" key="3">
    <citation type="submission" date="2020-05" db="UniProtKB">
        <authorList>
            <consortium name="EnsemblMetazoa"/>
        </authorList>
    </citation>
    <scope>IDENTIFICATION</scope>
    <source>
        <strain evidence="3">BB02</strain>
    </source>
</reference>
<dbReference type="SUPFAM" id="SSF56019">
    <property type="entry name" value="The spindle assembly checkpoint protein mad2"/>
    <property type="match status" value="1"/>
</dbReference>
<dbReference type="RefSeq" id="XP_013074295.1">
    <property type="nucleotide sequence ID" value="XM_013218841.2"/>
</dbReference>
<evidence type="ECO:0000313" key="4">
    <source>
        <dbReference type="Proteomes" id="UP000076420"/>
    </source>
</evidence>
<evidence type="ECO:0000313" key="9">
    <source>
        <dbReference type="RefSeq" id="XP_055893896.1"/>
    </source>
</evidence>
<dbReference type="VEuPathDB" id="VectorBase:BGLB021382"/>
<evidence type="ECO:0000313" key="5">
    <source>
        <dbReference type="Proteomes" id="UP001165740"/>
    </source>
</evidence>
<dbReference type="GeneID" id="106060833"/>
<evidence type="ECO:0000259" key="1">
    <source>
        <dbReference type="PROSITE" id="PS50815"/>
    </source>
</evidence>
<dbReference type="EnsemblMetazoa" id="BGLB021382-RD">
    <property type="protein sequence ID" value="BGLB021382-PD"/>
    <property type="gene ID" value="BGLB021382"/>
</dbReference>
<dbReference type="Gene3D" id="3.30.900.10">
    <property type="entry name" value="HORMA domain"/>
    <property type="match status" value="1"/>
</dbReference>
<dbReference type="Proteomes" id="UP000076420">
    <property type="component" value="Unassembled WGS sequence"/>
</dbReference>
<dbReference type="OrthoDB" id="21254at2759"/>
<protein>
    <submittedName>
        <fullName evidence="6 7">Mitotic spindle assembly checkpoint protein MAD2B-like</fullName>
    </submittedName>
</protein>
<evidence type="ECO:0000313" key="6">
    <source>
        <dbReference type="RefSeq" id="XP_013074294.1"/>
    </source>
</evidence>
<dbReference type="PANTHER" id="PTHR11842">
    <property type="entry name" value="MITOTIC SPINDLE ASSEMBLY CHECKPOINT PROTEIN MAD2"/>
    <property type="match status" value="1"/>
</dbReference>
<dbReference type="Pfam" id="PF02301">
    <property type="entry name" value="HORMA"/>
    <property type="match status" value="1"/>
</dbReference>
<reference evidence="6 7" key="4">
    <citation type="submission" date="2025-04" db="UniProtKB">
        <authorList>
            <consortium name="RefSeq"/>
        </authorList>
    </citation>
    <scope>IDENTIFICATION</scope>
</reference>
<dbReference type="InterPro" id="IPR036570">
    <property type="entry name" value="HORMA_dom_sf"/>
</dbReference>
<sequence>MTSSVEPRPNDRKVILDILVEFIEVSIHCILYNRNLYPQGVFEKRNKYNVPVQMCQHPEVRSYVNSIIESLAVLLSEGRVDKISVVILKEETGEPLEKFVIEVREIRDKWRDKDPNLLQTERALRSFLLKLNVSDALLKPPATGTTWTIHVDTTEAIFEAVELQLIEKDFPWIEAEEKQASIENATLVPLRSNTSDAFRMQLYVEERKAEISETLINSSDGIIDNSCLVDDTLSNILDTTCKPMDASSSILSSPSTSQDT</sequence>
<name>A0A2C9KMF5_BIOGL</name>
<dbReference type="OMA" id="QYQEFPW"/>
<dbReference type="EnsemblMetazoa" id="BGLB021382-RE">
    <property type="protein sequence ID" value="BGLB021382-PE"/>
    <property type="gene ID" value="BGLB021382"/>
</dbReference>
<dbReference type="Proteomes" id="UP001165740">
    <property type="component" value="Chromosome 8"/>
</dbReference>
<dbReference type="EnsemblMetazoa" id="BGLB021382-RB">
    <property type="protein sequence ID" value="BGLB021382-PB"/>
    <property type="gene ID" value="BGLB021382"/>
</dbReference>
<keyword evidence="5" id="KW-1185">Reference proteome</keyword>
<evidence type="ECO:0000313" key="3">
    <source>
        <dbReference type="EnsemblMetazoa" id="BGLB021382-PC"/>
    </source>
</evidence>
<evidence type="ECO:0000313" key="10">
    <source>
        <dbReference type="RefSeq" id="XP_055893897.1"/>
    </source>
</evidence>
<dbReference type="EnsemblMetazoa" id="BGLB021382-RA">
    <property type="protein sequence ID" value="BGLB021382-PA"/>
    <property type="gene ID" value="BGLB021382"/>
</dbReference>
<dbReference type="RefSeq" id="XP_055893897.1">
    <property type="nucleotide sequence ID" value="XM_056037922.1"/>
</dbReference>
<accession>A0A2C9KMF5</accession>
<gene>
    <name evidence="3" type="primary">106060833</name>
    <name evidence="6 7 8 9 10" type="synonym">LOC106060833</name>
</gene>